<keyword evidence="3" id="KW-1185">Reference proteome</keyword>
<sequence length="281" mass="32935">MSMRSDNSFYCFICNKIFTSEKRRYKHFEKHIDYNRFKCRECDSHFSSYDDLECHQECLQHFDFEKATNLGIRKLITLLAELSLEIEVSSDMDNFEFSVTIKSEKSRISDSENVISNDSEESSIDNDKAEDESLISNIKTEIINSITVKKVNYPNNEDSNDSGRNLASYNILNGNVNLHKPIKMKHSEYLCLRFLEDKQFIEKEKIINECIQCKRTFVDGKIKIKHVFNDHLMLKEFNVLECIYCLSQERTSKKFFNISSVQERYKNTHKVSNSGCPNNLA</sequence>
<accession>A0A0K0FUW1</accession>
<feature type="domain" description="C2H2-type" evidence="2">
    <location>
        <begin position="37"/>
        <end position="66"/>
    </location>
</feature>
<dbReference type="AlphaFoldDB" id="A0A0K0FUW1"/>
<reference evidence="4" key="2">
    <citation type="submission" date="2015-08" db="UniProtKB">
        <authorList>
            <consortium name="WormBaseParasite"/>
        </authorList>
    </citation>
    <scope>IDENTIFICATION</scope>
</reference>
<evidence type="ECO:0000313" key="3">
    <source>
        <dbReference type="Proteomes" id="UP000035680"/>
    </source>
</evidence>
<dbReference type="PROSITE" id="PS00028">
    <property type="entry name" value="ZINC_FINGER_C2H2_1"/>
    <property type="match status" value="2"/>
</dbReference>
<dbReference type="GO" id="GO:0008270">
    <property type="term" value="F:zinc ion binding"/>
    <property type="evidence" value="ECO:0007669"/>
    <property type="project" value="UniProtKB-KW"/>
</dbReference>
<protein>
    <submittedName>
        <fullName evidence="4">C2H2-type domain-containing protein</fullName>
    </submittedName>
</protein>
<dbReference type="Gene3D" id="3.30.160.60">
    <property type="entry name" value="Classic Zinc Finger"/>
    <property type="match status" value="1"/>
</dbReference>
<keyword evidence="1" id="KW-0863">Zinc-finger</keyword>
<dbReference type="PROSITE" id="PS50157">
    <property type="entry name" value="ZINC_FINGER_C2H2_2"/>
    <property type="match status" value="1"/>
</dbReference>
<organism evidence="3 4">
    <name type="scientific">Strongyloides venezuelensis</name>
    <name type="common">Threadworm</name>
    <dbReference type="NCBI Taxonomy" id="75913"/>
    <lineage>
        <taxon>Eukaryota</taxon>
        <taxon>Metazoa</taxon>
        <taxon>Ecdysozoa</taxon>
        <taxon>Nematoda</taxon>
        <taxon>Chromadorea</taxon>
        <taxon>Rhabditida</taxon>
        <taxon>Tylenchina</taxon>
        <taxon>Panagrolaimomorpha</taxon>
        <taxon>Strongyloidoidea</taxon>
        <taxon>Strongyloididae</taxon>
        <taxon>Strongyloides</taxon>
    </lineage>
</organism>
<dbReference type="InterPro" id="IPR036236">
    <property type="entry name" value="Znf_C2H2_sf"/>
</dbReference>
<dbReference type="InterPro" id="IPR013087">
    <property type="entry name" value="Znf_C2H2_type"/>
</dbReference>
<name>A0A0K0FUW1_STRVS</name>
<dbReference type="WBParaSite" id="SVE_1612500.1">
    <property type="protein sequence ID" value="SVE_1612500.1"/>
    <property type="gene ID" value="SVE_1612500"/>
</dbReference>
<dbReference type="Proteomes" id="UP000035680">
    <property type="component" value="Unassembled WGS sequence"/>
</dbReference>
<reference evidence="3" key="1">
    <citation type="submission" date="2014-07" db="EMBL/GenBank/DDBJ databases">
        <authorList>
            <person name="Martin A.A"/>
            <person name="De Silva N."/>
        </authorList>
    </citation>
    <scope>NUCLEOTIDE SEQUENCE</scope>
</reference>
<proteinExistence type="predicted"/>
<evidence type="ECO:0000256" key="1">
    <source>
        <dbReference type="PROSITE-ProRule" id="PRU00042"/>
    </source>
</evidence>
<evidence type="ECO:0000313" key="4">
    <source>
        <dbReference type="WBParaSite" id="SVE_1612500.1"/>
    </source>
</evidence>
<keyword evidence="1" id="KW-0862">Zinc</keyword>
<keyword evidence="1" id="KW-0479">Metal-binding</keyword>
<dbReference type="SUPFAM" id="SSF57667">
    <property type="entry name" value="beta-beta-alpha zinc fingers"/>
    <property type="match status" value="1"/>
</dbReference>
<dbReference type="SMART" id="SM00355">
    <property type="entry name" value="ZnF_C2H2"/>
    <property type="match status" value="3"/>
</dbReference>
<evidence type="ECO:0000259" key="2">
    <source>
        <dbReference type="PROSITE" id="PS50157"/>
    </source>
</evidence>